<reference evidence="6 7" key="1">
    <citation type="submission" date="2024-03" db="EMBL/GenBank/DDBJ databases">
        <title>First Report of Pectobacterium brasiliscabiei causing potato scab in china.</title>
        <authorList>
            <person name="Handique U."/>
        </authorList>
    </citation>
    <scope>NUCLEOTIDE SEQUENCE [LARGE SCALE GENOMIC DNA]</scope>
    <source>
        <strain evidence="6 7">ZRIMU1503</strain>
    </source>
</reference>
<proteinExistence type="predicted"/>
<feature type="region of interest" description="Disordered" evidence="4">
    <location>
        <begin position="155"/>
        <end position="177"/>
    </location>
</feature>
<feature type="compositionally biased region" description="Low complexity" evidence="4">
    <location>
        <begin position="159"/>
        <end position="177"/>
    </location>
</feature>
<dbReference type="InterPro" id="IPR002577">
    <property type="entry name" value="HTH_HxlR"/>
</dbReference>
<gene>
    <name evidence="6" type="ORF">WB403_40075</name>
</gene>
<feature type="domain" description="HTH hxlR-type" evidence="5">
    <location>
        <begin position="24"/>
        <end position="125"/>
    </location>
</feature>
<dbReference type="InterPro" id="IPR036388">
    <property type="entry name" value="WH-like_DNA-bd_sf"/>
</dbReference>
<dbReference type="RefSeq" id="WP_336541891.1">
    <property type="nucleotide sequence ID" value="NZ_JBBAYL010000026.1"/>
</dbReference>
<evidence type="ECO:0000256" key="4">
    <source>
        <dbReference type="SAM" id="MobiDB-lite"/>
    </source>
</evidence>
<accession>A0ABU8GQ78</accession>
<dbReference type="EMBL" id="JBBAYM010000036">
    <property type="protein sequence ID" value="MEI5615338.1"/>
    <property type="molecule type" value="Genomic_DNA"/>
</dbReference>
<dbReference type="SUPFAM" id="SSF46785">
    <property type="entry name" value="Winged helix' DNA-binding domain"/>
    <property type="match status" value="1"/>
</dbReference>
<protein>
    <submittedName>
        <fullName evidence="6">Helix-turn-helix domain-containing protein</fullName>
    </submittedName>
</protein>
<dbReference type="Pfam" id="PF01638">
    <property type="entry name" value="HxlR"/>
    <property type="match status" value="1"/>
</dbReference>
<evidence type="ECO:0000256" key="1">
    <source>
        <dbReference type="ARBA" id="ARBA00023015"/>
    </source>
</evidence>
<evidence type="ECO:0000256" key="3">
    <source>
        <dbReference type="ARBA" id="ARBA00023163"/>
    </source>
</evidence>
<keyword evidence="2" id="KW-0238">DNA-binding</keyword>
<evidence type="ECO:0000313" key="7">
    <source>
        <dbReference type="Proteomes" id="UP001365781"/>
    </source>
</evidence>
<dbReference type="InterPro" id="IPR036390">
    <property type="entry name" value="WH_DNA-bd_sf"/>
</dbReference>
<dbReference type="PANTHER" id="PTHR33204:SF18">
    <property type="entry name" value="TRANSCRIPTIONAL REGULATORY PROTEIN"/>
    <property type="match status" value="1"/>
</dbReference>
<evidence type="ECO:0000256" key="2">
    <source>
        <dbReference type="ARBA" id="ARBA00023125"/>
    </source>
</evidence>
<keyword evidence="7" id="KW-1185">Reference proteome</keyword>
<dbReference type="PANTHER" id="PTHR33204">
    <property type="entry name" value="TRANSCRIPTIONAL REGULATOR, MARR FAMILY"/>
    <property type="match status" value="1"/>
</dbReference>
<dbReference type="Gene3D" id="1.10.10.10">
    <property type="entry name" value="Winged helix-like DNA-binding domain superfamily/Winged helix DNA-binding domain"/>
    <property type="match status" value="1"/>
</dbReference>
<dbReference type="Proteomes" id="UP001365781">
    <property type="component" value="Unassembled WGS sequence"/>
</dbReference>
<name>A0ABU8GQ78_9ACTN</name>
<dbReference type="PROSITE" id="PS51118">
    <property type="entry name" value="HTH_HXLR"/>
    <property type="match status" value="1"/>
</dbReference>
<sequence>MSDAAEAAPGGHLERWQRDAWDIEPDSINLALRSLSPRTTGVIIREAFYGTRRFDDFERHCGISPSVLSARLRDLVADGILEKTRYRAPGARGRDEYRLTDKGRGLLPILIALNDWAERWIVPPGASTLSLLHQDCGSAVRTAVTCASGHEITAPTEVSAAPGPGARPASAPASASD</sequence>
<keyword evidence="1" id="KW-0805">Transcription regulation</keyword>
<evidence type="ECO:0000313" key="6">
    <source>
        <dbReference type="EMBL" id="MEI5615338.1"/>
    </source>
</evidence>
<evidence type="ECO:0000259" key="5">
    <source>
        <dbReference type="PROSITE" id="PS51118"/>
    </source>
</evidence>
<comment type="caution">
    <text evidence="6">The sequence shown here is derived from an EMBL/GenBank/DDBJ whole genome shotgun (WGS) entry which is preliminary data.</text>
</comment>
<organism evidence="6 7">
    <name type="scientific">Streptomyces brasiliscabiei</name>
    <dbReference type="NCBI Taxonomy" id="2736302"/>
    <lineage>
        <taxon>Bacteria</taxon>
        <taxon>Bacillati</taxon>
        <taxon>Actinomycetota</taxon>
        <taxon>Actinomycetes</taxon>
        <taxon>Kitasatosporales</taxon>
        <taxon>Streptomycetaceae</taxon>
        <taxon>Streptomyces</taxon>
    </lineage>
</organism>
<keyword evidence="3" id="KW-0804">Transcription</keyword>